<dbReference type="EMBL" id="CP003623">
    <property type="protein sequence ID" value="AFZ15586.1"/>
    <property type="molecule type" value="Genomic_DNA"/>
</dbReference>
<dbReference type="OrthoDB" id="469933at2"/>
<dbReference type="KEGG" id="cep:Cri9333_4819"/>
<accession>K9W5Y5</accession>
<dbReference type="Proteomes" id="UP000010472">
    <property type="component" value="Plasmid pCRI9333.03"/>
</dbReference>
<dbReference type="PATRIC" id="fig|1173022.3.peg.5208"/>
<reference evidence="2 3" key="1">
    <citation type="submission" date="2012-06" db="EMBL/GenBank/DDBJ databases">
        <title>Finished plasmid 3 of genome of Crinalium epipsammum PCC 9333.</title>
        <authorList>
            <consortium name="US DOE Joint Genome Institute"/>
            <person name="Gugger M."/>
            <person name="Coursin T."/>
            <person name="Rippka R."/>
            <person name="Tandeau De Marsac N."/>
            <person name="Huntemann M."/>
            <person name="Wei C.-L."/>
            <person name="Han J."/>
            <person name="Detter J.C."/>
            <person name="Han C."/>
            <person name="Tapia R."/>
            <person name="Davenport K."/>
            <person name="Daligault H."/>
            <person name="Erkkila T."/>
            <person name="Gu W."/>
            <person name="Munk A.C.C."/>
            <person name="Teshima H."/>
            <person name="Xu Y."/>
            <person name="Chain P."/>
            <person name="Chen A."/>
            <person name="Krypides N."/>
            <person name="Mavromatis K."/>
            <person name="Markowitz V."/>
            <person name="Szeto E."/>
            <person name="Ivanova N."/>
            <person name="Mikhailova N."/>
            <person name="Ovchinnikova G."/>
            <person name="Pagani I."/>
            <person name="Pati A."/>
            <person name="Goodwin L."/>
            <person name="Peters L."/>
            <person name="Pitluck S."/>
            <person name="Woyke T."/>
            <person name="Kerfeld C."/>
        </authorList>
    </citation>
    <scope>NUCLEOTIDE SEQUENCE [LARGE SCALE GENOMIC DNA]</scope>
    <source>
        <strain evidence="2 3">PCC 9333</strain>
        <plasmid evidence="3">Plasmid pCRI9333.03</plasmid>
    </source>
</reference>
<name>K9W5Y5_9CYAN</name>
<feature type="compositionally biased region" description="Basic and acidic residues" evidence="1">
    <location>
        <begin position="8"/>
        <end position="17"/>
    </location>
</feature>
<keyword evidence="3" id="KW-1185">Reference proteome</keyword>
<organism evidence="2 3">
    <name type="scientific">Crinalium epipsammum PCC 9333</name>
    <dbReference type="NCBI Taxonomy" id="1173022"/>
    <lineage>
        <taxon>Bacteria</taxon>
        <taxon>Bacillati</taxon>
        <taxon>Cyanobacteriota</taxon>
        <taxon>Cyanophyceae</taxon>
        <taxon>Gomontiellales</taxon>
        <taxon>Gomontiellaceae</taxon>
        <taxon>Crinalium</taxon>
    </lineage>
</organism>
<dbReference type="AlphaFoldDB" id="K9W5Y5"/>
<feature type="region of interest" description="Disordered" evidence="1">
    <location>
        <begin position="1"/>
        <end position="72"/>
    </location>
</feature>
<dbReference type="RefSeq" id="WP_015205582.1">
    <property type="nucleotide sequence ID" value="NC_019754.1"/>
</dbReference>
<proteinExistence type="predicted"/>
<protein>
    <submittedName>
        <fullName evidence="2">Uncharacterized protein</fullName>
    </submittedName>
</protein>
<keyword evidence="2" id="KW-0614">Plasmid</keyword>
<feature type="compositionally biased region" description="Basic and acidic residues" evidence="1">
    <location>
        <begin position="44"/>
        <end position="55"/>
    </location>
</feature>
<gene>
    <name evidence="2" type="ORF">Cri9333_4819</name>
</gene>
<evidence type="ECO:0000256" key="1">
    <source>
        <dbReference type="SAM" id="MobiDB-lite"/>
    </source>
</evidence>
<sequence>MTNSKYGDLIRKARETDSQEVTEPENQPAVKPDNQISSQPVKQTEGERENQKTIKQENQPAVEPDNQTEREREVNLCVKVPESLRRHWAAESKRHGITMTEVIIQALKERFGSPN</sequence>
<evidence type="ECO:0000313" key="3">
    <source>
        <dbReference type="Proteomes" id="UP000010472"/>
    </source>
</evidence>
<geneLocation type="plasmid" evidence="2 3">
    <name>pCRI9333.03</name>
</geneLocation>
<dbReference type="HOGENOM" id="CLU_176955_0_0_3"/>
<evidence type="ECO:0000313" key="2">
    <source>
        <dbReference type="EMBL" id="AFZ15586.1"/>
    </source>
</evidence>